<dbReference type="Gene3D" id="1.25.10.10">
    <property type="entry name" value="Leucine-rich Repeat Variant"/>
    <property type="match status" value="1"/>
</dbReference>
<evidence type="ECO:0000256" key="3">
    <source>
        <dbReference type="SAM" id="MobiDB-lite"/>
    </source>
</evidence>
<keyword evidence="4" id="KW-0472">Membrane</keyword>
<keyword evidence="2" id="KW-0833">Ubl conjugation pathway</keyword>
<feature type="region of interest" description="Disordered" evidence="3">
    <location>
        <begin position="320"/>
        <end position="356"/>
    </location>
</feature>
<keyword evidence="4" id="KW-0812">Transmembrane</keyword>
<dbReference type="InterPro" id="IPR016024">
    <property type="entry name" value="ARM-type_fold"/>
</dbReference>
<dbReference type="Pfam" id="PF23271">
    <property type="entry name" value="HEAT_GCN1"/>
    <property type="match status" value="1"/>
</dbReference>
<keyword evidence="1" id="KW-0677">Repeat</keyword>
<evidence type="ECO:0000256" key="4">
    <source>
        <dbReference type="SAM" id="Phobius"/>
    </source>
</evidence>
<feature type="domain" description="Stalled ribosome sensor GCN1-like HEAT repeats region" evidence="5">
    <location>
        <begin position="8"/>
        <end position="104"/>
    </location>
</feature>
<accession>A0A0M3IHJ3</accession>
<dbReference type="InterPro" id="IPR057546">
    <property type="entry name" value="HEAT_GCN1"/>
</dbReference>
<feature type="transmembrane region" description="Helical" evidence="4">
    <location>
        <begin position="408"/>
        <end position="427"/>
    </location>
</feature>
<dbReference type="GO" id="GO:0010265">
    <property type="term" value="P:SCF complex assembly"/>
    <property type="evidence" value="ECO:0007669"/>
    <property type="project" value="InterPro"/>
</dbReference>
<proteinExistence type="predicted"/>
<evidence type="ECO:0000313" key="6">
    <source>
        <dbReference type="Proteomes" id="UP000036681"/>
    </source>
</evidence>
<dbReference type="AlphaFoldDB" id="A0A0M3IHJ3"/>
<dbReference type="PANTHER" id="PTHR12696">
    <property type="entry name" value="TIP120"/>
    <property type="match status" value="1"/>
</dbReference>
<keyword evidence="4" id="KW-1133">Transmembrane helix</keyword>
<dbReference type="SUPFAM" id="SSF48371">
    <property type="entry name" value="ARM repeat"/>
    <property type="match status" value="1"/>
</dbReference>
<sequence>MSAMAYQITGLLEKMSSSDKDYRFMATNDLMTELQNDSIKLDDDSERKVVRMLLRLLEDKNGEVQNLAVKCLGPLVHKVKEPQAESIVDTLCSNMISGSEQLRDVSSIALKTVISELPPSNASLTSNVIKRVVPKLTDALKENASTEASVRLEVLDIVSDVLLRYGSTIAAHHEQLQEVLFTQLASERQALRKRSVVALGNLMAVSPPQLYAYTMKMLIKELTTPNASVSQVRTLVQTVQCVCKCTGSRFAPHLPLLVPLLVTFAVSSEDDELRESCIQASFVADKAFESFIFRCPKDIIPFVPEIEKVISEFLKHDPNYTYDDDDSEVEEGANMDTDGGDTEDDDDETNEYSDDDDMSWKVRRASAKCIEALVRGDTEDDDDETNEYSDDDDMSWKVRRASAKCIEALVRFIPVLHFIFIFFFFFLNH</sequence>
<feature type="compositionally biased region" description="Acidic residues" evidence="3">
    <location>
        <begin position="322"/>
        <end position="356"/>
    </location>
</feature>
<keyword evidence="6" id="KW-1185">Reference proteome</keyword>
<dbReference type="InterPro" id="IPR039852">
    <property type="entry name" value="CAND1/CAND2"/>
</dbReference>
<dbReference type="WBParaSite" id="ALUE_0001788901-mRNA-1">
    <property type="protein sequence ID" value="ALUE_0001788901-mRNA-1"/>
    <property type="gene ID" value="ALUE_0001788901"/>
</dbReference>
<dbReference type="Proteomes" id="UP000036681">
    <property type="component" value="Unplaced"/>
</dbReference>
<reference evidence="7" key="1">
    <citation type="submission" date="2017-02" db="UniProtKB">
        <authorList>
            <consortium name="WormBaseParasite"/>
        </authorList>
    </citation>
    <scope>IDENTIFICATION</scope>
</reference>
<organism evidence="6 7">
    <name type="scientific">Ascaris lumbricoides</name>
    <name type="common">Giant roundworm</name>
    <dbReference type="NCBI Taxonomy" id="6252"/>
    <lineage>
        <taxon>Eukaryota</taxon>
        <taxon>Metazoa</taxon>
        <taxon>Ecdysozoa</taxon>
        <taxon>Nematoda</taxon>
        <taxon>Chromadorea</taxon>
        <taxon>Rhabditida</taxon>
        <taxon>Spirurina</taxon>
        <taxon>Ascaridomorpha</taxon>
        <taxon>Ascaridoidea</taxon>
        <taxon>Ascarididae</taxon>
        <taxon>Ascaris</taxon>
    </lineage>
</organism>
<dbReference type="InterPro" id="IPR011989">
    <property type="entry name" value="ARM-like"/>
</dbReference>
<protein>
    <submittedName>
        <fullName evidence="7">TIP120 domain-containing protein</fullName>
    </submittedName>
</protein>
<evidence type="ECO:0000256" key="1">
    <source>
        <dbReference type="ARBA" id="ARBA00022737"/>
    </source>
</evidence>
<name>A0A0M3IHJ3_ASCLU</name>
<evidence type="ECO:0000256" key="2">
    <source>
        <dbReference type="ARBA" id="ARBA00022786"/>
    </source>
</evidence>
<evidence type="ECO:0000259" key="5">
    <source>
        <dbReference type="Pfam" id="PF23271"/>
    </source>
</evidence>
<evidence type="ECO:0000313" key="7">
    <source>
        <dbReference type="WBParaSite" id="ALUE_0001788901-mRNA-1"/>
    </source>
</evidence>